<evidence type="ECO:0000256" key="1">
    <source>
        <dbReference type="SAM" id="Coils"/>
    </source>
</evidence>
<sequence length="120" mass="13260">MDETTRRVGVLAEYERLAEEVESLRRAIADTEETADSADGLVSATVGGNGELVELWLDPRIYRSPDSSALAATITETIHRAARQVEARVFAEAAKFLPADATPETTDLRFDPFLHSLDRR</sequence>
<dbReference type="EMBL" id="MSIF01000005">
    <property type="protein sequence ID" value="OLF11190.1"/>
    <property type="molecule type" value="Genomic_DNA"/>
</dbReference>
<evidence type="ECO:0000313" key="3">
    <source>
        <dbReference type="Proteomes" id="UP000185696"/>
    </source>
</evidence>
<dbReference type="InterPro" id="IPR004401">
    <property type="entry name" value="YbaB/EbfC"/>
</dbReference>
<name>A0A7Z0WMW7_9PSEU</name>
<evidence type="ECO:0008006" key="4">
    <source>
        <dbReference type="Google" id="ProtNLM"/>
    </source>
</evidence>
<gene>
    <name evidence="2" type="ORF">BLA60_14535</name>
</gene>
<dbReference type="InterPro" id="IPR036894">
    <property type="entry name" value="YbaB-like_sf"/>
</dbReference>
<dbReference type="Pfam" id="PF02575">
    <property type="entry name" value="YbaB_DNA_bd"/>
    <property type="match status" value="1"/>
</dbReference>
<dbReference type="Proteomes" id="UP000185696">
    <property type="component" value="Unassembled WGS sequence"/>
</dbReference>
<protein>
    <recommendedName>
        <fullName evidence="4">DNA-binding protein YbaB</fullName>
    </recommendedName>
</protein>
<accession>A0A7Z0WMW7</accession>
<dbReference type="GO" id="GO:0003677">
    <property type="term" value="F:DNA binding"/>
    <property type="evidence" value="ECO:0007669"/>
    <property type="project" value="InterPro"/>
</dbReference>
<reference evidence="2 3" key="1">
    <citation type="submission" date="2016-12" db="EMBL/GenBank/DDBJ databases">
        <title>The draft genome sequence of Actinophytocola xinjiangensis.</title>
        <authorList>
            <person name="Wang W."/>
            <person name="Yuan L."/>
        </authorList>
    </citation>
    <scope>NUCLEOTIDE SEQUENCE [LARGE SCALE GENOMIC DNA]</scope>
    <source>
        <strain evidence="2 3">CGMCC 4.4663</strain>
    </source>
</reference>
<organism evidence="2 3">
    <name type="scientific">Actinophytocola xinjiangensis</name>
    <dbReference type="NCBI Taxonomy" id="485602"/>
    <lineage>
        <taxon>Bacteria</taxon>
        <taxon>Bacillati</taxon>
        <taxon>Actinomycetota</taxon>
        <taxon>Actinomycetes</taxon>
        <taxon>Pseudonocardiales</taxon>
        <taxon>Pseudonocardiaceae</taxon>
    </lineage>
</organism>
<keyword evidence="1" id="KW-0175">Coiled coil</keyword>
<comment type="caution">
    <text evidence="2">The sequence shown here is derived from an EMBL/GenBank/DDBJ whole genome shotgun (WGS) entry which is preliminary data.</text>
</comment>
<proteinExistence type="predicted"/>
<dbReference type="SUPFAM" id="SSF82607">
    <property type="entry name" value="YbaB-like"/>
    <property type="match status" value="1"/>
</dbReference>
<dbReference type="AlphaFoldDB" id="A0A7Z0WMW7"/>
<keyword evidence="3" id="KW-1185">Reference proteome</keyword>
<feature type="coiled-coil region" evidence="1">
    <location>
        <begin position="7"/>
        <end position="34"/>
    </location>
</feature>
<evidence type="ECO:0000313" key="2">
    <source>
        <dbReference type="EMBL" id="OLF11190.1"/>
    </source>
</evidence>
<dbReference type="Gene3D" id="3.30.1310.10">
    <property type="entry name" value="Nucleoid-associated protein YbaB-like domain"/>
    <property type="match status" value="1"/>
</dbReference>
<dbReference type="RefSeq" id="WP_075133351.1">
    <property type="nucleotide sequence ID" value="NZ_MSIF01000005.1"/>
</dbReference>